<dbReference type="EMBL" id="VSSQ01005281">
    <property type="protein sequence ID" value="MPM28541.1"/>
    <property type="molecule type" value="Genomic_DNA"/>
</dbReference>
<protein>
    <submittedName>
        <fullName evidence="2">Uncharacterized protein</fullName>
    </submittedName>
</protein>
<dbReference type="AlphaFoldDB" id="A0A644YKY2"/>
<name>A0A644YKY2_9ZZZZ</name>
<sequence>MNGEKQNSAASPTSYRRSKTGQPAGWPVLLLEDWMKRSFVSCKYYNIGNMLTEKARIVTKV</sequence>
<evidence type="ECO:0000256" key="1">
    <source>
        <dbReference type="SAM" id="MobiDB-lite"/>
    </source>
</evidence>
<comment type="caution">
    <text evidence="2">The sequence shown here is derived from an EMBL/GenBank/DDBJ whole genome shotgun (WGS) entry which is preliminary data.</text>
</comment>
<reference evidence="2" key="1">
    <citation type="submission" date="2019-08" db="EMBL/GenBank/DDBJ databases">
        <authorList>
            <person name="Kucharzyk K."/>
            <person name="Murdoch R.W."/>
            <person name="Higgins S."/>
            <person name="Loffler F."/>
        </authorList>
    </citation>
    <scope>NUCLEOTIDE SEQUENCE</scope>
</reference>
<feature type="region of interest" description="Disordered" evidence="1">
    <location>
        <begin position="1"/>
        <end position="23"/>
    </location>
</feature>
<feature type="compositionally biased region" description="Polar residues" evidence="1">
    <location>
        <begin position="1"/>
        <end position="15"/>
    </location>
</feature>
<accession>A0A644YKY2</accession>
<gene>
    <name evidence="2" type="ORF">SDC9_75067</name>
</gene>
<evidence type="ECO:0000313" key="2">
    <source>
        <dbReference type="EMBL" id="MPM28541.1"/>
    </source>
</evidence>
<organism evidence="2">
    <name type="scientific">bioreactor metagenome</name>
    <dbReference type="NCBI Taxonomy" id="1076179"/>
    <lineage>
        <taxon>unclassified sequences</taxon>
        <taxon>metagenomes</taxon>
        <taxon>ecological metagenomes</taxon>
    </lineage>
</organism>
<proteinExistence type="predicted"/>